<reference evidence="3" key="2">
    <citation type="journal article" date="2018" name="Plant J.">
        <title>The Sorghum bicolor reference genome: improved assembly, gene annotations, a transcriptome atlas, and signatures of genome organization.</title>
        <authorList>
            <person name="McCormick R.F."/>
            <person name="Truong S.K."/>
            <person name="Sreedasyam A."/>
            <person name="Jenkins J."/>
            <person name="Shu S."/>
            <person name="Sims D."/>
            <person name="Kennedy M."/>
            <person name="Amirebrahimi M."/>
            <person name="Weers B.D."/>
            <person name="McKinley B."/>
            <person name="Mattison A."/>
            <person name="Morishige D.T."/>
            <person name="Grimwood J."/>
            <person name="Schmutz J."/>
            <person name="Mullet J.E."/>
        </authorList>
    </citation>
    <scope>NUCLEOTIDE SEQUENCE [LARGE SCALE GENOMIC DNA]</scope>
    <source>
        <strain evidence="3">cv. BTx623</strain>
    </source>
</reference>
<organism evidence="2 3">
    <name type="scientific">Sorghum bicolor</name>
    <name type="common">Sorghum</name>
    <name type="synonym">Sorghum vulgare</name>
    <dbReference type="NCBI Taxonomy" id="4558"/>
    <lineage>
        <taxon>Eukaryota</taxon>
        <taxon>Viridiplantae</taxon>
        <taxon>Streptophyta</taxon>
        <taxon>Embryophyta</taxon>
        <taxon>Tracheophyta</taxon>
        <taxon>Spermatophyta</taxon>
        <taxon>Magnoliopsida</taxon>
        <taxon>Liliopsida</taxon>
        <taxon>Poales</taxon>
        <taxon>Poaceae</taxon>
        <taxon>PACMAD clade</taxon>
        <taxon>Panicoideae</taxon>
        <taxon>Andropogonodae</taxon>
        <taxon>Andropogoneae</taxon>
        <taxon>Sorghinae</taxon>
        <taxon>Sorghum</taxon>
    </lineage>
</organism>
<evidence type="ECO:0008006" key="4">
    <source>
        <dbReference type="Google" id="ProtNLM"/>
    </source>
</evidence>
<evidence type="ECO:0000256" key="1">
    <source>
        <dbReference type="SAM" id="SignalP"/>
    </source>
</evidence>
<keyword evidence="3" id="KW-1185">Reference proteome</keyword>
<accession>A0A1B6Q4I7</accession>
<feature type="signal peptide" evidence="1">
    <location>
        <begin position="1"/>
        <end position="21"/>
    </location>
</feature>
<dbReference type="Proteomes" id="UP000000768">
    <property type="component" value="Chromosome 3"/>
</dbReference>
<dbReference type="EMBL" id="CM000762">
    <property type="protein sequence ID" value="KXG32831.1"/>
    <property type="molecule type" value="Genomic_DNA"/>
</dbReference>
<dbReference type="InParanoid" id="A0A1B6Q4I7"/>
<feature type="chain" id="PRO_5008589353" description="Secreted protein" evidence="1">
    <location>
        <begin position="22"/>
        <end position="67"/>
    </location>
</feature>
<evidence type="ECO:0000313" key="2">
    <source>
        <dbReference type="EMBL" id="KXG32831.1"/>
    </source>
</evidence>
<dbReference type="OMA" id="RMRDNIF"/>
<protein>
    <recommendedName>
        <fullName evidence="4">Secreted protein</fullName>
    </recommendedName>
</protein>
<keyword evidence="1" id="KW-0732">Signal</keyword>
<name>A0A1B6Q4I7_SORBI</name>
<dbReference type="Gramene" id="KXG32831">
    <property type="protein sequence ID" value="KXG32831"/>
    <property type="gene ID" value="SORBI_3003G210200"/>
</dbReference>
<evidence type="ECO:0000313" key="3">
    <source>
        <dbReference type="Proteomes" id="UP000000768"/>
    </source>
</evidence>
<dbReference type="AlphaFoldDB" id="A0A1B6Q4I7"/>
<proteinExistence type="predicted"/>
<reference evidence="2 3" key="1">
    <citation type="journal article" date="2009" name="Nature">
        <title>The Sorghum bicolor genome and the diversification of grasses.</title>
        <authorList>
            <person name="Paterson A.H."/>
            <person name="Bowers J.E."/>
            <person name="Bruggmann R."/>
            <person name="Dubchak I."/>
            <person name="Grimwood J."/>
            <person name="Gundlach H."/>
            <person name="Haberer G."/>
            <person name="Hellsten U."/>
            <person name="Mitros T."/>
            <person name="Poliakov A."/>
            <person name="Schmutz J."/>
            <person name="Spannagl M."/>
            <person name="Tang H."/>
            <person name="Wang X."/>
            <person name="Wicker T."/>
            <person name="Bharti A.K."/>
            <person name="Chapman J."/>
            <person name="Feltus F.A."/>
            <person name="Gowik U."/>
            <person name="Grigoriev I.V."/>
            <person name="Lyons E."/>
            <person name="Maher C.A."/>
            <person name="Martis M."/>
            <person name="Narechania A."/>
            <person name="Otillar R.P."/>
            <person name="Penning B.W."/>
            <person name="Salamov A.A."/>
            <person name="Wang Y."/>
            <person name="Zhang L."/>
            <person name="Carpita N.C."/>
            <person name="Freeling M."/>
            <person name="Gingle A.R."/>
            <person name="Hash C.T."/>
            <person name="Keller B."/>
            <person name="Klein P."/>
            <person name="Kresovich S."/>
            <person name="McCann M.C."/>
            <person name="Ming R."/>
            <person name="Peterson D.G."/>
            <person name="Mehboob-ur-Rahman"/>
            <person name="Ware D."/>
            <person name="Westhoff P."/>
            <person name="Mayer K.F."/>
            <person name="Messing J."/>
            <person name="Rokhsar D.S."/>
        </authorList>
    </citation>
    <scope>NUCLEOTIDE SEQUENCE [LARGE SCALE GENOMIC DNA]</scope>
    <source>
        <strain evidence="3">cv. BTx623</strain>
    </source>
</reference>
<sequence length="67" mass="7682">MQFILHVPTFCGLYFACPVLSLSCTLHSCPPRPPSSQYSFETGNTSNYQKDTIIVKRMRDNIFIQHT</sequence>
<gene>
    <name evidence="2" type="ORF">SORBI_3003G210200</name>
</gene>